<evidence type="ECO:0000313" key="3">
    <source>
        <dbReference type="RefSeq" id="XP_039247205.1"/>
    </source>
</evidence>
<proteinExistence type="predicted"/>
<reference evidence="3" key="1">
    <citation type="submission" date="2025-08" db="UniProtKB">
        <authorList>
            <consortium name="RefSeq"/>
        </authorList>
    </citation>
    <scope>IDENTIFICATION</scope>
    <source>
        <tissue evidence="3">Muscle</tissue>
    </source>
</reference>
<dbReference type="Proteomes" id="UP000504627">
    <property type="component" value="Unplaced"/>
</dbReference>
<dbReference type="InParanoid" id="A0A7R5L8K7"/>
<dbReference type="AlphaFoldDB" id="A0A7R5L8K7"/>
<feature type="compositionally biased region" description="Low complexity" evidence="1">
    <location>
        <begin position="48"/>
        <end position="63"/>
    </location>
</feature>
<evidence type="ECO:0000313" key="2">
    <source>
        <dbReference type="Proteomes" id="UP000504627"/>
    </source>
</evidence>
<protein>
    <submittedName>
        <fullName evidence="3">Uncharacterized protein LOC113992452</fullName>
    </submittedName>
</protein>
<name>A0A7R5L8K7_9PASS</name>
<keyword evidence="2" id="KW-1185">Reference proteome</keyword>
<organism evidence="2 3">
    <name type="scientific">Pipra filicauda</name>
    <name type="common">Wire-tailed manakin</name>
    <dbReference type="NCBI Taxonomy" id="649802"/>
    <lineage>
        <taxon>Eukaryota</taxon>
        <taxon>Metazoa</taxon>
        <taxon>Chordata</taxon>
        <taxon>Craniata</taxon>
        <taxon>Vertebrata</taxon>
        <taxon>Euteleostomi</taxon>
        <taxon>Archelosauria</taxon>
        <taxon>Archosauria</taxon>
        <taxon>Dinosauria</taxon>
        <taxon>Saurischia</taxon>
        <taxon>Theropoda</taxon>
        <taxon>Coelurosauria</taxon>
        <taxon>Aves</taxon>
        <taxon>Neognathae</taxon>
        <taxon>Neoaves</taxon>
        <taxon>Telluraves</taxon>
        <taxon>Australaves</taxon>
        <taxon>Passeriformes</taxon>
        <taxon>Pipridae</taxon>
        <taxon>Pipra</taxon>
    </lineage>
</organism>
<gene>
    <name evidence="3" type="primary">LOC113992452</name>
</gene>
<accession>A0A7R5L8K7</accession>
<dbReference type="GeneID" id="113992452"/>
<evidence type="ECO:0000256" key="1">
    <source>
        <dbReference type="SAM" id="MobiDB-lite"/>
    </source>
</evidence>
<feature type="region of interest" description="Disordered" evidence="1">
    <location>
        <begin position="48"/>
        <end position="104"/>
    </location>
</feature>
<dbReference type="RefSeq" id="XP_039247205.1">
    <property type="nucleotide sequence ID" value="XM_039391271.1"/>
</dbReference>
<sequence length="148" mass="16166">MALQLRIRSSLAQLQEHCRALSPEHPCSWTTCSSVTVRRVMTTNALQSQLRSVASSPSSSSETSDSESSVDWETVYSERSSGLEMETALSDGDVSDPPSAPAPEKLLCSQMYKKMVQLTGRAGELQESDLMKKSSGNCFSPERCVNKL</sequence>